<comment type="caution">
    <text evidence="2">The sequence shown here is derived from an EMBL/GenBank/DDBJ whole genome shotgun (WGS) entry which is preliminary data.</text>
</comment>
<dbReference type="Proteomes" id="UP000820669">
    <property type="component" value="Unassembled WGS sequence"/>
</dbReference>
<dbReference type="EMBL" id="JAAXLA010000162">
    <property type="protein sequence ID" value="NMI02334.1"/>
    <property type="molecule type" value="Genomic_DNA"/>
</dbReference>
<evidence type="ECO:0000259" key="1">
    <source>
        <dbReference type="Pfam" id="PF13546"/>
    </source>
</evidence>
<evidence type="ECO:0000313" key="2">
    <source>
        <dbReference type="EMBL" id="NMI02334.1"/>
    </source>
</evidence>
<dbReference type="InterPro" id="IPR039365">
    <property type="entry name" value="IS701-like"/>
</dbReference>
<accession>A0ABX1SP34</accession>
<sequence>MVDGLLDRVAGRFARVETRRRFAGLLRGMLAELPRKNCWTIAEHAGDTAPDGMQHLLNRAVWDTDGVAADLRRFVVEHLGEPGAVLVTDETGDLKKGCHTVGVQRQYTGTAGRIENAQIAVYLSYAARGGHTMIDRELYLPRSWTDDPGRCAAAGVPAEVEFATKPALAGAMITRAVSAGVPARWVAGDEVYGADPTLRAQIETLGLGYVLAIGCDRRVPTHGGPMRPDRIAAALPAHCWQRYSAGAGAKGPRIYDWALVTLTAADGSGHRWLLLRRHPGHGELAYYRCYSPHPVPLRELVRVAGARWTIEESFQVGKGLTGLDEHQVRRWISWRRWTLVAMLAHALLTVLAATERAQHPAPSGLIALTCNEIARLLNRLVIEPARRLADPLAWTDWRRRHQHRARSSHYKRRPET</sequence>
<proteinExistence type="predicted"/>
<reference evidence="2 3" key="1">
    <citation type="submission" date="2020-04" db="EMBL/GenBank/DDBJ databases">
        <authorList>
            <person name="Klaysubun C."/>
            <person name="Duangmal K."/>
            <person name="Lipun K."/>
        </authorList>
    </citation>
    <scope>NUCLEOTIDE SEQUENCE [LARGE SCALE GENOMIC DNA]</scope>
    <source>
        <strain evidence="2 3">K10HN5</strain>
    </source>
</reference>
<protein>
    <submittedName>
        <fullName evidence="2">IS701 family transposase</fullName>
    </submittedName>
</protein>
<dbReference type="Pfam" id="PF13546">
    <property type="entry name" value="DDE_5"/>
    <property type="match status" value="1"/>
</dbReference>
<dbReference type="PANTHER" id="PTHR33627">
    <property type="entry name" value="TRANSPOSASE"/>
    <property type="match status" value="1"/>
</dbReference>
<keyword evidence="3" id="KW-1185">Reference proteome</keyword>
<dbReference type="NCBIfam" id="NF033540">
    <property type="entry name" value="transpos_IS701"/>
    <property type="match status" value="1"/>
</dbReference>
<gene>
    <name evidence="2" type="ORF">HF526_34400</name>
</gene>
<organism evidence="2 3">
    <name type="scientific">Pseudonocardia acidicola</name>
    <dbReference type="NCBI Taxonomy" id="2724939"/>
    <lineage>
        <taxon>Bacteria</taxon>
        <taxon>Bacillati</taxon>
        <taxon>Actinomycetota</taxon>
        <taxon>Actinomycetes</taxon>
        <taxon>Pseudonocardiales</taxon>
        <taxon>Pseudonocardiaceae</taxon>
        <taxon>Pseudonocardia</taxon>
    </lineage>
</organism>
<evidence type="ECO:0000313" key="3">
    <source>
        <dbReference type="Proteomes" id="UP000820669"/>
    </source>
</evidence>
<dbReference type="PANTHER" id="PTHR33627:SF1">
    <property type="entry name" value="TRANSPOSASE"/>
    <property type="match status" value="1"/>
</dbReference>
<dbReference type="RefSeq" id="WP_169385826.1">
    <property type="nucleotide sequence ID" value="NZ_JAAXLA010000162.1"/>
</dbReference>
<name>A0ABX1SP34_9PSEU</name>
<dbReference type="SUPFAM" id="SSF53098">
    <property type="entry name" value="Ribonuclease H-like"/>
    <property type="match status" value="1"/>
</dbReference>
<dbReference type="InterPro" id="IPR012337">
    <property type="entry name" value="RNaseH-like_sf"/>
</dbReference>
<dbReference type="InterPro" id="IPR038721">
    <property type="entry name" value="IS701-like_DDE_dom"/>
</dbReference>
<feature type="domain" description="Transposase IS701-like DDE" evidence="1">
    <location>
        <begin position="12"/>
        <end position="230"/>
    </location>
</feature>